<dbReference type="Proteomes" id="UP001214441">
    <property type="component" value="Unassembled WGS sequence"/>
</dbReference>
<dbReference type="InterPro" id="IPR012338">
    <property type="entry name" value="Beta-lactam/transpept-like"/>
</dbReference>
<evidence type="ECO:0008006" key="3">
    <source>
        <dbReference type="Google" id="ProtNLM"/>
    </source>
</evidence>
<sequence>MKRTVPDGETPGERYGLGVERYERTPGFVTWGHSGSMESGHMTRNAVTDDGARAVTLLIGSETFDSAKVDSTIGKLLRDLR</sequence>
<proteinExistence type="predicted"/>
<gene>
    <name evidence="1" type="ORF">NMN56_009045</name>
</gene>
<accession>A0ABT6ZSQ5</accession>
<reference evidence="1 2" key="1">
    <citation type="submission" date="2023-05" db="EMBL/GenBank/DDBJ databases">
        <title>Streptantibioticus silvisoli sp. nov., acidotolerant actinomycetes 1 from pine litter.</title>
        <authorList>
            <person name="Swiecimska M."/>
            <person name="Golinska P."/>
            <person name="Sangal V."/>
            <person name="Wachnowicz B."/>
            <person name="Goodfellow M."/>
        </authorList>
    </citation>
    <scope>NUCLEOTIDE SEQUENCE [LARGE SCALE GENOMIC DNA]</scope>
    <source>
        <strain evidence="1 2">DSM 42109</strain>
    </source>
</reference>
<dbReference type="EMBL" id="JANCPR020000007">
    <property type="protein sequence ID" value="MDJ1132094.1"/>
    <property type="molecule type" value="Genomic_DNA"/>
</dbReference>
<organism evidence="1 2">
    <name type="scientific">Streptomyces iconiensis</name>
    <dbReference type="NCBI Taxonomy" id="1384038"/>
    <lineage>
        <taxon>Bacteria</taxon>
        <taxon>Bacillati</taxon>
        <taxon>Actinomycetota</taxon>
        <taxon>Actinomycetes</taxon>
        <taxon>Kitasatosporales</taxon>
        <taxon>Streptomycetaceae</taxon>
        <taxon>Streptomyces</taxon>
    </lineage>
</organism>
<dbReference type="RefSeq" id="WP_274042404.1">
    <property type="nucleotide sequence ID" value="NZ_JANCPR020000007.1"/>
</dbReference>
<comment type="caution">
    <text evidence="1">The sequence shown here is derived from an EMBL/GenBank/DDBJ whole genome shotgun (WGS) entry which is preliminary data.</text>
</comment>
<name>A0ABT6ZSQ5_9ACTN</name>
<evidence type="ECO:0000313" key="2">
    <source>
        <dbReference type="Proteomes" id="UP001214441"/>
    </source>
</evidence>
<evidence type="ECO:0000313" key="1">
    <source>
        <dbReference type="EMBL" id="MDJ1132094.1"/>
    </source>
</evidence>
<dbReference type="Gene3D" id="3.40.710.10">
    <property type="entry name" value="DD-peptidase/beta-lactamase superfamily"/>
    <property type="match status" value="1"/>
</dbReference>
<keyword evidence="2" id="KW-1185">Reference proteome</keyword>
<protein>
    <recommendedName>
        <fullName evidence="3">Beta-lactamase</fullName>
    </recommendedName>
</protein>